<accession>A0A4R4Q989</accession>
<name>A0A4R4Q989_9ACTN</name>
<dbReference type="OrthoDB" id="3401206at2"/>
<sequence length="83" mass="9015">MRIRPVHGADVVICSCEEFPSFFVFGYNTRRFLIGMKLTDSLVGNGPVVVPKSGAPLYLGGSGSPIEEQLGERPITEEFGEPD</sequence>
<evidence type="ECO:0000313" key="2">
    <source>
        <dbReference type="EMBL" id="TDC31838.1"/>
    </source>
</evidence>
<dbReference type="Proteomes" id="UP000295075">
    <property type="component" value="Unassembled WGS sequence"/>
</dbReference>
<evidence type="ECO:0000256" key="1">
    <source>
        <dbReference type="SAM" id="MobiDB-lite"/>
    </source>
</evidence>
<feature type="region of interest" description="Disordered" evidence="1">
    <location>
        <begin position="62"/>
        <end position="83"/>
    </location>
</feature>
<keyword evidence="3" id="KW-1185">Reference proteome</keyword>
<gene>
    <name evidence="2" type="ORF">E1261_09975</name>
</gene>
<protein>
    <submittedName>
        <fullName evidence="2">Uncharacterized protein</fullName>
    </submittedName>
</protein>
<organism evidence="2 3">
    <name type="scientific">Kribbella albertanoniae</name>
    <dbReference type="NCBI Taxonomy" id="1266829"/>
    <lineage>
        <taxon>Bacteria</taxon>
        <taxon>Bacillati</taxon>
        <taxon>Actinomycetota</taxon>
        <taxon>Actinomycetes</taxon>
        <taxon>Propionibacteriales</taxon>
        <taxon>Kribbellaceae</taxon>
        <taxon>Kribbella</taxon>
    </lineage>
</organism>
<comment type="caution">
    <text evidence="2">The sequence shown here is derived from an EMBL/GenBank/DDBJ whole genome shotgun (WGS) entry which is preliminary data.</text>
</comment>
<dbReference type="AlphaFoldDB" id="A0A4R4Q989"/>
<proteinExistence type="predicted"/>
<reference evidence="2 3" key="1">
    <citation type="submission" date="2019-03" db="EMBL/GenBank/DDBJ databases">
        <title>Draft genome sequences of novel Actinobacteria.</title>
        <authorList>
            <person name="Sahin N."/>
            <person name="Ay H."/>
            <person name="Saygin H."/>
        </authorList>
    </citation>
    <scope>NUCLEOTIDE SEQUENCE [LARGE SCALE GENOMIC DNA]</scope>
    <source>
        <strain evidence="2 3">JCM 30547</strain>
    </source>
</reference>
<evidence type="ECO:0000313" key="3">
    <source>
        <dbReference type="Proteomes" id="UP000295075"/>
    </source>
</evidence>
<dbReference type="EMBL" id="SMKA01000029">
    <property type="protein sequence ID" value="TDC31838.1"/>
    <property type="molecule type" value="Genomic_DNA"/>
</dbReference>